<gene>
    <name evidence="2" type="ORF">I7I52_01319</name>
</gene>
<reference evidence="2 3" key="1">
    <citation type="submission" date="2021-01" db="EMBL/GenBank/DDBJ databases">
        <title>Chromosome-level genome assembly of a human fungal pathogen reveals clustering of transcriptionally co-regulated genes.</title>
        <authorList>
            <person name="Voorhies M."/>
            <person name="Cohen S."/>
            <person name="Shea T.P."/>
            <person name="Petrus S."/>
            <person name="Munoz J.F."/>
            <person name="Poplawski S."/>
            <person name="Goldman W.E."/>
            <person name="Michael T."/>
            <person name="Cuomo C.A."/>
            <person name="Sil A."/>
            <person name="Beyhan S."/>
        </authorList>
    </citation>
    <scope>NUCLEOTIDE SEQUENCE [LARGE SCALE GENOMIC DNA]</scope>
    <source>
        <strain evidence="2 3">G184AR</strain>
    </source>
</reference>
<evidence type="ECO:0000256" key="1">
    <source>
        <dbReference type="SAM" id="MobiDB-lite"/>
    </source>
</evidence>
<comment type="caution">
    <text evidence="2">The sequence shown here is derived from an EMBL/GenBank/DDBJ whole genome shotgun (WGS) entry which is preliminary data.</text>
</comment>
<dbReference type="EMBL" id="JAEVHI010000001">
    <property type="protein sequence ID" value="KAG5303343.1"/>
    <property type="molecule type" value="Genomic_DNA"/>
</dbReference>
<organism evidence="2 3">
    <name type="scientific">Ajellomyces capsulatus</name>
    <name type="common">Darling's disease fungus</name>
    <name type="synonym">Histoplasma capsulatum</name>
    <dbReference type="NCBI Taxonomy" id="5037"/>
    <lineage>
        <taxon>Eukaryota</taxon>
        <taxon>Fungi</taxon>
        <taxon>Dikarya</taxon>
        <taxon>Ascomycota</taxon>
        <taxon>Pezizomycotina</taxon>
        <taxon>Eurotiomycetes</taxon>
        <taxon>Eurotiomycetidae</taxon>
        <taxon>Onygenales</taxon>
        <taxon>Ajellomycetaceae</taxon>
        <taxon>Histoplasma</taxon>
    </lineage>
</organism>
<accession>A0A8H7Z8Y0</accession>
<evidence type="ECO:0000313" key="2">
    <source>
        <dbReference type="EMBL" id="KAG5303343.1"/>
    </source>
</evidence>
<evidence type="ECO:0000313" key="3">
    <source>
        <dbReference type="Proteomes" id="UP000670092"/>
    </source>
</evidence>
<dbReference type="VEuPathDB" id="FungiDB:I7I52_01319"/>
<feature type="region of interest" description="Disordered" evidence="1">
    <location>
        <begin position="1"/>
        <end position="36"/>
    </location>
</feature>
<sequence length="86" mass="9638">MPSQAHPRAFFSSQSQVRNPCQPPVDRKTRTGRKTRGGCLIFPRHGYYMHSSVYAARTKYSVSLIPMHSTHFHSIHAAASPMGLGR</sequence>
<dbReference type="Proteomes" id="UP000670092">
    <property type="component" value="Unassembled WGS sequence"/>
</dbReference>
<proteinExistence type="predicted"/>
<name>A0A8H7Z8Y0_AJECA</name>
<dbReference type="AlphaFoldDB" id="A0A8H7Z8Y0"/>
<protein>
    <submittedName>
        <fullName evidence="2">Uncharacterized protein</fullName>
    </submittedName>
</protein>